<comment type="caution">
    <text evidence="1">The sequence shown here is derived from an EMBL/GenBank/DDBJ whole genome shotgun (WGS) entry which is preliminary data.</text>
</comment>
<dbReference type="EMBL" id="NIXT01002729">
    <property type="protein sequence ID" value="OXE29935.1"/>
    <property type="molecule type" value="Genomic_DNA"/>
</dbReference>
<feature type="non-terminal residue" evidence="1">
    <location>
        <position position="1"/>
    </location>
</feature>
<dbReference type="STRING" id="670.ACZ92_03930"/>
<protein>
    <submittedName>
        <fullName evidence="1">LysR family transcriptional regulator</fullName>
    </submittedName>
</protein>
<feature type="non-terminal residue" evidence="1">
    <location>
        <position position="113"/>
    </location>
</feature>
<dbReference type="Proteomes" id="UP000214596">
    <property type="component" value="Unassembled WGS sequence"/>
</dbReference>
<dbReference type="AlphaFoldDB" id="A0A227J679"/>
<evidence type="ECO:0000313" key="2">
    <source>
        <dbReference type="Proteomes" id="UP000214596"/>
    </source>
</evidence>
<gene>
    <name evidence="1" type="ORF">CA163_25980</name>
</gene>
<reference evidence="1 2" key="1">
    <citation type="journal article" date="2017" name="Appl. Environ. Microbiol.">
        <title>Parallel evolution of two clades of a major Atlantic endemic Vibrio parahaemolyticus pathogen lineage by independent acquisition of related pathogenicity islands.</title>
        <authorList>
            <person name="Xu F."/>
            <person name="Gonzalez-Escalona N."/>
            <person name="Drees K.P."/>
            <person name="Sebra R.P."/>
            <person name="Cooper V.S."/>
            <person name="Jones S.H."/>
            <person name="Whistler C.A."/>
        </authorList>
    </citation>
    <scope>NUCLEOTIDE SEQUENCE [LARGE SCALE GENOMIC DNA]</scope>
    <source>
        <strain evidence="1 2">MAVP-3</strain>
    </source>
</reference>
<sequence length="113" mass="13013">PNGMVLTEYGRILYRHSNAMQHEYNQMMQSIDERKQYQVGKIKMGTGDAWWPLFVKQALNEHLTKQPSASTHVEFGNHLGLMDSLINEQIEFFIGHEIVGLSSKCDVTFIPLF</sequence>
<proteinExistence type="predicted"/>
<evidence type="ECO:0000313" key="1">
    <source>
        <dbReference type="EMBL" id="OXE29935.1"/>
    </source>
</evidence>
<organism evidence="1 2">
    <name type="scientific">Vibrio parahaemolyticus</name>
    <dbReference type="NCBI Taxonomy" id="670"/>
    <lineage>
        <taxon>Bacteria</taxon>
        <taxon>Pseudomonadati</taxon>
        <taxon>Pseudomonadota</taxon>
        <taxon>Gammaproteobacteria</taxon>
        <taxon>Vibrionales</taxon>
        <taxon>Vibrionaceae</taxon>
        <taxon>Vibrio</taxon>
    </lineage>
</organism>
<name>A0A227J679_VIBPH</name>
<accession>A0A227J679</accession>